<geneLocation type="plasmid" evidence="1 2">
    <name>pBMB0232</name>
</geneLocation>
<dbReference type="EMBL" id="CP005939">
    <property type="protein sequence ID" value="AHA75617.1"/>
    <property type="molecule type" value="Genomic_DNA"/>
</dbReference>
<evidence type="ECO:0000313" key="2">
    <source>
        <dbReference type="Proteomes" id="UP000018566"/>
    </source>
</evidence>
<evidence type="ECO:0000313" key="1">
    <source>
        <dbReference type="EMBL" id="AHA75617.1"/>
    </source>
</evidence>
<sequence>MGTKELGVNELIEIVKEIDLQTFSEIIELCASYENEE</sequence>
<dbReference type="KEGG" id="bthu:YBT1518_32967"/>
<protein>
    <submittedName>
        <fullName evidence="1">Uncharacterized protein</fullName>
    </submittedName>
</protein>
<name>A0A9W3KKS9_BACTU</name>
<dbReference type="Proteomes" id="UP000018566">
    <property type="component" value="Plasmid pBMB0232"/>
</dbReference>
<gene>
    <name evidence="1" type="ORF">YBT1518_32967</name>
</gene>
<keyword evidence="1" id="KW-0614">Plasmid</keyword>
<proteinExistence type="predicted"/>
<organism evidence="1 2">
    <name type="scientific">Bacillus thuringiensis YBT-1518</name>
    <dbReference type="NCBI Taxonomy" id="529122"/>
    <lineage>
        <taxon>Bacteria</taxon>
        <taxon>Bacillati</taxon>
        <taxon>Bacillota</taxon>
        <taxon>Bacilli</taxon>
        <taxon>Bacillales</taxon>
        <taxon>Bacillaceae</taxon>
        <taxon>Bacillus</taxon>
        <taxon>Bacillus cereus group</taxon>
    </lineage>
</organism>
<dbReference type="AlphaFoldDB" id="A0A9W3KKS9"/>
<accession>A0A9W3KKS9</accession>
<reference evidence="1 2" key="1">
    <citation type="submission" date="2013-05" db="EMBL/GenBank/DDBJ databases">
        <title>Complete genome sequence of Bacillus thuringiensis YBT-1518, a typical strain with high toxicity to nematode.</title>
        <authorList>
            <person name="Wang P."/>
            <person name="Zhang C."/>
            <person name="Guo M."/>
            <person name="Guo S."/>
            <person name="Zhu Y."/>
            <person name="Zheng J."/>
            <person name="Zhu L."/>
            <person name="Ruan L."/>
            <person name="Peng D."/>
            <person name="Sun M."/>
        </authorList>
    </citation>
    <scope>NUCLEOTIDE SEQUENCE [LARGE SCALE GENOMIC DNA]</scope>
    <source>
        <strain evidence="1 2">YBT-1518</strain>
        <plasmid evidence="1 2">pBMB0232</plasmid>
    </source>
</reference>